<feature type="compositionally biased region" description="Basic and acidic residues" evidence="1">
    <location>
        <begin position="552"/>
        <end position="570"/>
    </location>
</feature>
<dbReference type="InParanoid" id="C1E0S7"/>
<feature type="region of interest" description="Disordered" evidence="1">
    <location>
        <begin position="305"/>
        <end position="611"/>
    </location>
</feature>
<feature type="compositionally biased region" description="Basic and acidic residues" evidence="1">
    <location>
        <begin position="307"/>
        <end position="319"/>
    </location>
</feature>
<evidence type="ECO:0000256" key="1">
    <source>
        <dbReference type="SAM" id="MobiDB-lite"/>
    </source>
</evidence>
<keyword evidence="2" id="KW-0812">Transmembrane</keyword>
<dbReference type="KEGG" id="mis:MICPUN_56623"/>
<sequence>MPSRFPHGGEDAPLLAGDSRGRGGNAKKSDSGADRLLSRGVTALAALLLIGLCVMLGVHLMGSYHSADSDLSNKDRSWIETLDDGTKILHGADGKLSIVSGDAGKKSSKHHKKKKGTDDILDLLHNENAKGSIEGEIDPNKDIASQQNDILLNKEKEMMDQLTAMAKGKGGPDAKGSSKKPSVNPAEAAEKMLAGGNAPTTSTFDPRAALRHHEEALEHLSTKDKKANENLKLTDQEKSELEQLEELTRKPPPGPPAYVTPEEQLLHKAAMKAKKHDEKGAEDWYNQLDDSVDVFEVRNQALIELEEASHKKDDKKGAEGVESTKASAKHAAKASAKAKATKPSAEPIASTELEPVASTEPEPVASTEPEPVADKEGEVAKTGEDELEADVELADTEPEPEPEPEPVEPFGAHDSEAKNDDEDGPDPAEPIEPFGAHDSKVEAEPEADDDDEPVEPVEPFGHDDEKDAEPVEEKPDAVEEEAEAAEKEEEPEPVAAKAEDPEPAANAEKEEEPEPVAAKEEEPEPAAAAEKEEEPEPAAAADPTSAAPASDAGDKHPTPEQIKWWKDHHPNGAALGHRTRNRRPVSRRPRHEAEAALGVAPSNPKASSVPASRWSGVDLAQHLSCSDSLADPATGKTFDVATEFYMSDETTLGPNGEAIKLGPRARAVRDTTFVSAFLRVDGPGAPDPTRYLTGVRHAACNAGRARLNSVFFADSPEMCAHVRRLYDNGRALSNELAPPVPRLGSGKFRCQVKAVKNLPLKPATGLRPEAVIGGCANSANAFVWYNKVNFMVDAAEMCESDPDAEKTSQFAWFDGDVAGPGALKALLAHPLDPAALVAGAKDEKVHFTCHPRAVREAQAVEPCRAGETMVMPRVFSGTPQALRGFKRRWDAYMHRYVPLSTHTAAELGQWRMARGFFADYKNPPNAARGAGLKPVEAAIAVNTRSGGWTCPCPSEEYVMNRLLNDEMFPEEKQFSGGKIAMLVTQEEKAREEEKAQLTAKGGDAVAGMGGPRRPAAQAGVGTASSFSLRRGLGLLEDGLNAAALGAEAIESDVPGKQFIDASPDGTDGSCARSEDGTPSGFAELPSMGLISWRFN</sequence>
<reference evidence="3 4" key="1">
    <citation type="journal article" date="2009" name="Science">
        <title>Green evolution and dynamic adaptations revealed by genomes of the marine picoeukaryotes Micromonas.</title>
        <authorList>
            <person name="Worden A.Z."/>
            <person name="Lee J.H."/>
            <person name="Mock T."/>
            <person name="Rouze P."/>
            <person name="Simmons M.P."/>
            <person name="Aerts A.L."/>
            <person name="Allen A.E."/>
            <person name="Cuvelier M.L."/>
            <person name="Derelle E."/>
            <person name="Everett M.V."/>
            <person name="Foulon E."/>
            <person name="Grimwood J."/>
            <person name="Gundlach H."/>
            <person name="Henrissat B."/>
            <person name="Napoli C."/>
            <person name="McDonald S.M."/>
            <person name="Parker M.S."/>
            <person name="Rombauts S."/>
            <person name="Salamov A."/>
            <person name="Von Dassow P."/>
            <person name="Badger J.H."/>
            <person name="Coutinho P.M."/>
            <person name="Demir E."/>
            <person name="Dubchak I."/>
            <person name="Gentemann C."/>
            <person name="Eikrem W."/>
            <person name="Gready J.E."/>
            <person name="John U."/>
            <person name="Lanier W."/>
            <person name="Lindquist E.A."/>
            <person name="Lucas S."/>
            <person name="Mayer K.F."/>
            <person name="Moreau H."/>
            <person name="Not F."/>
            <person name="Otillar R."/>
            <person name="Panaud O."/>
            <person name="Pangilinan J."/>
            <person name="Paulsen I."/>
            <person name="Piegu B."/>
            <person name="Poliakov A."/>
            <person name="Robbens S."/>
            <person name="Schmutz J."/>
            <person name="Toulza E."/>
            <person name="Wyss T."/>
            <person name="Zelensky A."/>
            <person name="Zhou K."/>
            <person name="Armbrust E.V."/>
            <person name="Bhattacharya D."/>
            <person name="Goodenough U.W."/>
            <person name="Van de Peer Y."/>
            <person name="Grigoriev I.V."/>
        </authorList>
    </citation>
    <scope>NUCLEOTIDE SEQUENCE [LARGE SCALE GENOMIC DNA]</scope>
    <source>
        <strain evidence="4">RCC299 / NOUM17</strain>
    </source>
</reference>
<feature type="compositionally biased region" description="Basic and acidic residues" evidence="1">
    <location>
        <begin position="372"/>
        <end position="384"/>
    </location>
</feature>
<feature type="compositionally biased region" description="Basic and acidic residues" evidence="1">
    <location>
        <begin position="218"/>
        <end position="249"/>
    </location>
</feature>
<feature type="compositionally biased region" description="Basic residues" evidence="1">
    <location>
        <begin position="577"/>
        <end position="590"/>
    </location>
</feature>
<feature type="compositionally biased region" description="Acidic residues" evidence="1">
    <location>
        <begin position="385"/>
        <end position="406"/>
    </location>
</feature>
<feature type="region of interest" description="Disordered" evidence="1">
    <location>
        <begin position="1"/>
        <end position="32"/>
    </location>
</feature>
<keyword evidence="2" id="KW-0472">Membrane</keyword>
<evidence type="ECO:0000313" key="4">
    <source>
        <dbReference type="Proteomes" id="UP000002009"/>
    </source>
</evidence>
<feature type="compositionally biased region" description="Acidic residues" evidence="1">
    <location>
        <begin position="478"/>
        <end position="492"/>
    </location>
</feature>
<dbReference type="Proteomes" id="UP000002009">
    <property type="component" value="Chromosome 3"/>
</dbReference>
<dbReference type="RefSeq" id="XP_002500796.1">
    <property type="nucleotide sequence ID" value="XM_002500750.1"/>
</dbReference>
<protein>
    <submittedName>
        <fullName evidence="3">Uncharacterized protein</fullName>
    </submittedName>
</protein>
<feature type="compositionally biased region" description="Low complexity" evidence="1">
    <location>
        <begin position="537"/>
        <end position="551"/>
    </location>
</feature>
<keyword evidence="4" id="KW-1185">Reference proteome</keyword>
<gene>
    <name evidence="3" type="ORF">MICPUN_56623</name>
</gene>
<organism evidence="3 4">
    <name type="scientific">Micromonas commoda (strain RCC299 / NOUM17 / CCMP2709)</name>
    <name type="common">Picoplanktonic green alga</name>
    <dbReference type="NCBI Taxonomy" id="296587"/>
    <lineage>
        <taxon>Eukaryota</taxon>
        <taxon>Viridiplantae</taxon>
        <taxon>Chlorophyta</taxon>
        <taxon>Mamiellophyceae</taxon>
        <taxon>Mamiellales</taxon>
        <taxon>Mamiellaceae</taxon>
        <taxon>Micromonas</taxon>
    </lineage>
</organism>
<feature type="compositionally biased region" description="Basic and acidic residues" evidence="1">
    <location>
        <begin position="460"/>
        <end position="477"/>
    </location>
</feature>
<keyword evidence="2" id="KW-1133">Transmembrane helix</keyword>
<dbReference type="EMBL" id="CP001324">
    <property type="protein sequence ID" value="ACO62054.1"/>
    <property type="molecule type" value="Genomic_DNA"/>
</dbReference>
<feature type="compositionally biased region" description="Acidic residues" evidence="1">
    <location>
        <begin position="444"/>
        <end position="455"/>
    </location>
</feature>
<feature type="region of interest" description="Disordered" evidence="1">
    <location>
        <begin position="218"/>
        <end position="260"/>
    </location>
</feature>
<feature type="compositionally biased region" description="Low complexity" evidence="1">
    <location>
        <begin position="333"/>
        <end position="345"/>
    </location>
</feature>
<dbReference type="GeneID" id="8241543"/>
<feature type="transmembrane region" description="Helical" evidence="2">
    <location>
        <begin position="36"/>
        <end position="62"/>
    </location>
</feature>
<feature type="region of interest" description="Disordered" evidence="1">
    <location>
        <begin position="1062"/>
        <end position="1082"/>
    </location>
</feature>
<accession>C1E0S7</accession>
<proteinExistence type="predicted"/>
<feature type="region of interest" description="Disordered" evidence="1">
    <location>
        <begin position="165"/>
        <end position="187"/>
    </location>
</feature>
<name>C1E0S7_MICCC</name>
<evidence type="ECO:0000313" key="3">
    <source>
        <dbReference type="EMBL" id="ACO62054.1"/>
    </source>
</evidence>
<feature type="region of interest" description="Disordered" evidence="1">
    <location>
        <begin position="999"/>
        <end position="1018"/>
    </location>
</feature>
<dbReference type="STRING" id="296587.C1E0S7"/>
<evidence type="ECO:0000256" key="2">
    <source>
        <dbReference type="SAM" id="Phobius"/>
    </source>
</evidence>
<dbReference type="AlphaFoldDB" id="C1E0S7"/>